<dbReference type="GO" id="GO:0046872">
    <property type="term" value="F:metal ion binding"/>
    <property type="evidence" value="ECO:0007669"/>
    <property type="project" value="UniProtKB-KW"/>
</dbReference>
<keyword evidence="7 12" id="KW-0411">Iron-sulfur</keyword>
<dbReference type="Proteomes" id="UP000199072">
    <property type="component" value="Unassembled WGS sequence"/>
</dbReference>
<evidence type="ECO:0000313" key="14">
    <source>
        <dbReference type="EMBL" id="SDF36137.1"/>
    </source>
</evidence>
<dbReference type="NCBIfam" id="TIGR01083">
    <property type="entry name" value="nth"/>
    <property type="match status" value="1"/>
</dbReference>
<dbReference type="SMART" id="SM00525">
    <property type="entry name" value="FES"/>
    <property type="match status" value="1"/>
</dbReference>
<evidence type="ECO:0000256" key="4">
    <source>
        <dbReference type="ARBA" id="ARBA00022763"/>
    </source>
</evidence>
<evidence type="ECO:0000256" key="6">
    <source>
        <dbReference type="ARBA" id="ARBA00023004"/>
    </source>
</evidence>
<dbReference type="RefSeq" id="WP_091154853.1">
    <property type="nucleotide sequence ID" value="NZ_FNAI01000016.1"/>
</dbReference>
<evidence type="ECO:0000256" key="1">
    <source>
        <dbReference type="ARBA" id="ARBA00008343"/>
    </source>
</evidence>
<dbReference type="STRING" id="1391627.SAMN05216464_116115"/>
<evidence type="ECO:0000256" key="11">
    <source>
        <dbReference type="ARBA" id="ARBA00023295"/>
    </source>
</evidence>
<dbReference type="Gene3D" id="1.10.340.30">
    <property type="entry name" value="Hypothetical protein, domain 2"/>
    <property type="match status" value="1"/>
</dbReference>
<dbReference type="InterPro" id="IPR003265">
    <property type="entry name" value="HhH-GPD_domain"/>
</dbReference>
<evidence type="ECO:0000256" key="12">
    <source>
        <dbReference type="HAMAP-Rule" id="MF_00942"/>
    </source>
</evidence>
<dbReference type="SMART" id="SM00478">
    <property type="entry name" value="ENDO3c"/>
    <property type="match status" value="1"/>
</dbReference>
<feature type="binding site" evidence="12">
    <location>
        <position position="189"/>
    </location>
    <ligand>
        <name>[4Fe-4S] cluster</name>
        <dbReference type="ChEBI" id="CHEBI:49883"/>
    </ligand>
</feature>
<dbReference type="PROSITE" id="PS00764">
    <property type="entry name" value="ENDONUCLEASE_III_1"/>
    <property type="match status" value="1"/>
</dbReference>
<keyword evidence="14" id="KW-0540">Nuclease</keyword>
<name>A0A1G7KG34_9SPHI</name>
<dbReference type="InterPro" id="IPR004035">
    <property type="entry name" value="Endouclease-III_FeS-bd_BS"/>
</dbReference>
<dbReference type="PANTHER" id="PTHR10359:SF18">
    <property type="entry name" value="ENDONUCLEASE III"/>
    <property type="match status" value="1"/>
</dbReference>
<dbReference type="InterPro" id="IPR003651">
    <property type="entry name" value="Endonuclease3_FeS-loop_motif"/>
</dbReference>
<keyword evidence="14" id="KW-0255">Endonuclease</keyword>
<dbReference type="SUPFAM" id="SSF48150">
    <property type="entry name" value="DNA-glycosylase"/>
    <property type="match status" value="1"/>
</dbReference>
<feature type="binding site" evidence="12">
    <location>
        <position position="199"/>
    </location>
    <ligand>
        <name>[4Fe-4S] cluster</name>
        <dbReference type="ChEBI" id="CHEBI:49883"/>
    </ligand>
</feature>
<keyword evidence="6 12" id="KW-0408">Iron</keyword>
<protein>
    <recommendedName>
        <fullName evidence="12">Endonuclease III</fullName>
        <ecNumber evidence="12">4.2.99.18</ecNumber>
    </recommendedName>
    <alternativeName>
        <fullName evidence="12">DNA-(apurinic or apyrimidinic site) lyase</fullName>
    </alternativeName>
</protein>
<dbReference type="FunFam" id="1.10.340.30:FF:000001">
    <property type="entry name" value="Endonuclease III"/>
    <property type="match status" value="1"/>
</dbReference>
<dbReference type="HAMAP" id="MF_00942">
    <property type="entry name" value="Nth"/>
    <property type="match status" value="1"/>
</dbReference>
<evidence type="ECO:0000256" key="5">
    <source>
        <dbReference type="ARBA" id="ARBA00022801"/>
    </source>
</evidence>
<keyword evidence="10 12" id="KW-0456">Lyase</keyword>
<evidence type="ECO:0000256" key="8">
    <source>
        <dbReference type="ARBA" id="ARBA00023125"/>
    </source>
</evidence>
<evidence type="ECO:0000256" key="2">
    <source>
        <dbReference type="ARBA" id="ARBA00022485"/>
    </source>
</evidence>
<feature type="binding site" evidence="12">
    <location>
        <position position="196"/>
    </location>
    <ligand>
        <name>[4Fe-4S] cluster</name>
        <dbReference type="ChEBI" id="CHEBI:49883"/>
    </ligand>
</feature>
<dbReference type="EC" id="4.2.99.18" evidence="12"/>
<dbReference type="CDD" id="cd00056">
    <property type="entry name" value="ENDO3c"/>
    <property type="match status" value="1"/>
</dbReference>
<evidence type="ECO:0000259" key="13">
    <source>
        <dbReference type="SMART" id="SM00478"/>
    </source>
</evidence>
<dbReference type="PANTHER" id="PTHR10359">
    <property type="entry name" value="A/G-SPECIFIC ADENINE GLYCOSYLASE/ENDONUCLEASE III"/>
    <property type="match status" value="1"/>
</dbReference>
<feature type="domain" description="HhH-GPD" evidence="13">
    <location>
        <begin position="39"/>
        <end position="187"/>
    </location>
</feature>
<keyword evidence="5 12" id="KW-0378">Hydrolase</keyword>
<evidence type="ECO:0000256" key="9">
    <source>
        <dbReference type="ARBA" id="ARBA00023204"/>
    </source>
</evidence>
<dbReference type="PIRSF" id="PIRSF001435">
    <property type="entry name" value="Nth"/>
    <property type="match status" value="1"/>
</dbReference>
<evidence type="ECO:0000256" key="7">
    <source>
        <dbReference type="ARBA" id="ARBA00023014"/>
    </source>
</evidence>
<dbReference type="Pfam" id="PF10576">
    <property type="entry name" value="EndIII_4Fe-2S"/>
    <property type="match status" value="1"/>
</dbReference>
<dbReference type="GO" id="GO:0006285">
    <property type="term" value="P:base-excision repair, AP site formation"/>
    <property type="evidence" value="ECO:0007669"/>
    <property type="project" value="TreeGrafter"/>
</dbReference>
<dbReference type="GO" id="GO:0003677">
    <property type="term" value="F:DNA binding"/>
    <property type="evidence" value="ECO:0007669"/>
    <property type="project" value="UniProtKB-UniRule"/>
</dbReference>
<dbReference type="Gene3D" id="1.10.1670.10">
    <property type="entry name" value="Helix-hairpin-Helix base-excision DNA repair enzymes (C-terminal)"/>
    <property type="match status" value="1"/>
</dbReference>
<organism evidence="14 15">
    <name type="scientific">Mucilaginibacter pineti</name>
    <dbReference type="NCBI Taxonomy" id="1391627"/>
    <lineage>
        <taxon>Bacteria</taxon>
        <taxon>Pseudomonadati</taxon>
        <taxon>Bacteroidota</taxon>
        <taxon>Sphingobacteriia</taxon>
        <taxon>Sphingobacteriales</taxon>
        <taxon>Sphingobacteriaceae</taxon>
        <taxon>Mucilaginibacter</taxon>
    </lineage>
</organism>
<keyword evidence="9 12" id="KW-0234">DNA repair</keyword>
<keyword evidence="15" id="KW-1185">Reference proteome</keyword>
<evidence type="ECO:0000256" key="10">
    <source>
        <dbReference type="ARBA" id="ARBA00023239"/>
    </source>
</evidence>
<keyword evidence="3 12" id="KW-0479">Metal-binding</keyword>
<comment type="similarity">
    <text evidence="1 12">Belongs to the Nth/MutY family.</text>
</comment>
<dbReference type="InterPro" id="IPR005759">
    <property type="entry name" value="Nth"/>
</dbReference>
<accession>A0A1G7KG34</accession>
<dbReference type="GO" id="GO:0140078">
    <property type="term" value="F:class I DNA-(apurinic or apyrimidinic site) endonuclease activity"/>
    <property type="evidence" value="ECO:0007669"/>
    <property type="project" value="UniProtKB-EC"/>
</dbReference>
<sequence length="254" mass="28697">MLKADRYRHFVDYFSKNQPNPVTELHYGNPFELLVAVILSAQCTDKRINQVTPKLFERFPTPEALAASTPEEVFTYIRSVSYPNNKAKHLVGMGKMLVEVFNSEVPSGIDNLQKMPGVGRKTANVIASVIFEEPAMAVDTHVFRVANRIGLTNNATTPLAVEKQLTQHIPKEYIGVAHHWLILHGRYICVARNPKCEICPLTWFCRYYERNNTETALLKAEAAKVKKAKEAKKKTALNKISKELKKRSAGNSEE</sequence>
<proteinExistence type="inferred from homology"/>
<dbReference type="EMBL" id="FNAI01000016">
    <property type="protein sequence ID" value="SDF36137.1"/>
    <property type="molecule type" value="Genomic_DNA"/>
</dbReference>
<dbReference type="Pfam" id="PF00730">
    <property type="entry name" value="HhH-GPD"/>
    <property type="match status" value="1"/>
</dbReference>
<comment type="function">
    <text evidence="12">DNA repair enzyme that has both DNA N-glycosylase activity and AP-lyase activity. The DNA N-glycosylase activity releases various damaged pyrimidines from DNA by cleaving the N-glycosidic bond, leaving an AP (apurinic/apyrimidinic) site. The AP-lyase activity cleaves the phosphodiester bond 3' to the AP site by a beta-elimination, leaving a 3'-terminal unsaturated sugar and a product with a terminal 5'-phosphate.</text>
</comment>
<comment type="catalytic activity">
    <reaction evidence="12">
        <text>2'-deoxyribonucleotide-(2'-deoxyribose 5'-phosphate)-2'-deoxyribonucleotide-DNA = a 3'-end 2'-deoxyribonucleotide-(2,3-dehydro-2,3-deoxyribose 5'-phosphate)-DNA + a 5'-end 5'-phospho-2'-deoxyribonucleoside-DNA + H(+)</text>
        <dbReference type="Rhea" id="RHEA:66592"/>
        <dbReference type="Rhea" id="RHEA-COMP:13180"/>
        <dbReference type="Rhea" id="RHEA-COMP:16897"/>
        <dbReference type="Rhea" id="RHEA-COMP:17067"/>
        <dbReference type="ChEBI" id="CHEBI:15378"/>
        <dbReference type="ChEBI" id="CHEBI:136412"/>
        <dbReference type="ChEBI" id="CHEBI:157695"/>
        <dbReference type="ChEBI" id="CHEBI:167181"/>
        <dbReference type="EC" id="4.2.99.18"/>
    </reaction>
</comment>
<keyword evidence="11 12" id="KW-0326">Glycosidase</keyword>
<keyword evidence="8 12" id="KW-0238">DNA-binding</keyword>
<keyword evidence="2 12" id="KW-0004">4Fe-4S</keyword>
<reference evidence="14 15" key="1">
    <citation type="submission" date="2016-10" db="EMBL/GenBank/DDBJ databases">
        <authorList>
            <person name="de Groot N.N."/>
        </authorList>
    </citation>
    <scope>NUCLEOTIDE SEQUENCE [LARGE SCALE GENOMIC DNA]</scope>
    <source>
        <strain evidence="14 15">47C3B</strain>
    </source>
</reference>
<dbReference type="InterPro" id="IPR011257">
    <property type="entry name" value="DNA_glycosylase"/>
</dbReference>
<dbReference type="AlphaFoldDB" id="A0A1G7KG34"/>
<keyword evidence="4 12" id="KW-0227">DNA damage</keyword>
<dbReference type="OrthoDB" id="9800977at2"/>
<comment type="cofactor">
    <cofactor evidence="12">
        <name>[4Fe-4S] cluster</name>
        <dbReference type="ChEBI" id="CHEBI:49883"/>
    </cofactor>
    <text evidence="12">Binds 1 [4Fe-4S] cluster.</text>
</comment>
<dbReference type="GO" id="GO:0019104">
    <property type="term" value="F:DNA N-glycosylase activity"/>
    <property type="evidence" value="ECO:0007669"/>
    <property type="project" value="UniProtKB-UniRule"/>
</dbReference>
<dbReference type="InterPro" id="IPR023170">
    <property type="entry name" value="HhH_base_excis_C"/>
</dbReference>
<dbReference type="FunFam" id="1.10.1670.10:FF:000001">
    <property type="entry name" value="Endonuclease III"/>
    <property type="match status" value="1"/>
</dbReference>
<feature type="binding site" evidence="12">
    <location>
        <position position="205"/>
    </location>
    <ligand>
        <name>[4Fe-4S] cluster</name>
        <dbReference type="ChEBI" id="CHEBI:49883"/>
    </ligand>
</feature>
<dbReference type="GO" id="GO:0051539">
    <property type="term" value="F:4 iron, 4 sulfur cluster binding"/>
    <property type="evidence" value="ECO:0007669"/>
    <property type="project" value="UniProtKB-UniRule"/>
</dbReference>
<evidence type="ECO:0000313" key="15">
    <source>
        <dbReference type="Proteomes" id="UP000199072"/>
    </source>
</evidence>
<gene>
    <name evidence="12" type="primary">nth</name>
    <name evidence="14" type="ORF">SAMN05216464_116115</name>
</gene>
<evidence type="ECO:0000256" key="3">
    <source>
        <dbReference type="ARBA" id="ARBA00022723"/>
    </source>
</evidence>